<keyword evidence="3" id="KW-1185">Reference proteome</keyword>
<name>A0A016W493_9BILA</name>
<sequence length="524" mass="57225">MSNVQVQLQQPFSGFLPPFLHNQPPFASSAPSLGGGHLPLGRYPQMPPVMNNSFNASRALPAPDLSSPPPGLPDITRITSPQPHPFPPPGLSNDLARTALHQPHPFPPPGLSNNGTRIALAPPHLGPPPGLSNNVNRIALAPPGLAPPPGLSHPFDNSKVDPYYPPISVCPHLFPYQLIAQRVQARNLSTSFLYCNRELGSVYFLKNLRKTDPTLYVKKNDRNEGQDTMLSYSPVASTGTTMMEQGPSTDTSMMEQFPPGLDCDDSWWSHEGYRRWAGILDTPVGAPVSIPFTSPTVDVNNTAVNMESGPSDVAMTNDFDREYAPATEDEPFAEVPDFALRDQCSEQPIGSDENTAPPGFGISNNIPGNLPANLVTGSSSALSTASTNNPNGMRRPAWLGPIDNLTNLPIRDGTSYLLYTPVPEFLPNPFVNRDDPFLSPTVADTDFVNTQNQEDFSPQQNQEDLFQQQNQEDIPARFSIPPHINQCFPNPGGQGSDSQDRRRQPLRPADLNRPPYVHRFCPSQ</sequence>
<evidence type="ECO:0000313" key="3">
    <source>
        <dbReference type="Proteomes" id="UP000024635"/>
    </source>
</evidence>
<feature type="compositionally biased region" description="Low complexity" evidence="1">
    <location>
        <begin position="56"/>
        <end position="65"/>
    </location>
</feature>
<proteinExistence type="predicted"/>
<dbReference type="Proteomes" id="UP000024635">
    <property type="component" value="Unassembled WGS sequence"/>
</dbReference>
<dbReference type="EMBL" id="JARK01001337">
    <property type="protein sequence ID" value="EYC34411.1"/>
    <property type="molecule type" value="Genomic_DNA"/>
</dbReference>
<evidence type="ECO:0000313" key="2">
    <source>
        <dbReference type="EMBL" id="EYC34411.1"/>
    </source>
</evidence>
<accession>A0A016W493</accession>
<dbReference type="AlphaFoldDB" id="A0A016W493"/>
<comment type="caution">
    <text evidence="2">The sequence shown here is derived from an EMBL/GenBank/DDBJ whole genome shotgun (WGS) entry which is preliminary data.</text>
</comment>
<feature type="region of interest" description="Disordered" evidence="1">
    <location>
        <begin position="479"/>
        <end position="524"/>
    </location>
</feature>
<protein>
    <submittedName>
        <fullName evidence="2">Uncharacterized protein</fullName>
    </submittedName>
</protein>
<feature type="region of interest" description="Disordered" evidence="1">
    <location>
        <begin position="54"/>
        <end position="107"/>
    </location>
</feature>
<evidence type="ECO:0000256" key="1">
    <source>
        <dbReference type="SAM" id="MobiDB-lite"/>
    </source>
</evidence>
<gene>
    <name evidence="2" type="primary">Acey_s0001.g400</name>
    <name evidence="2" type="ORF">Y032_0001g400</name>
</gene>
<organism evidence="2 3">
    <name type="scientific">Ancylostoma ceylanicum</name>
    <dbReference type="NCBI Taxonomy" id="53326"/>
    <lineage>
        <taxon>Eukaryota</taxon>
        <taxon>Metazoa</taxon>
        <taxon>Ecdysozoa</taxon>
        <taxon>Nematoda</taxon>
        <taxon>Chromadorea</taxon>
        <taxon>Rhabditida</taxon>
        <taxon>Rhabditina</taxon>
        <taxon>Rhabditomorpha</taxon>
        <taxon>Strongyloidea</taxon>
        <taxon>Ancylostomatidae</taxon>
        <taxon>Ancylostomatinae</taxon>
        <taxon>Ancylostoma</taxon>
    </lineage>
</organism>
<reference evidence="3" key="1">
    <citation type="journal article" date="2015" name="Nat. Genet.">
        <title>The genome and transcriptome of the zoonotic hookworm Ancylostoma ceylanicum identify infection-specific gene families.</title>
        <authorList>
            <person name="Schwarz E.M."/>
            <person name="Hu Y."/>
            <person name="Antoshechkin I."/>
            <person name="Miller M.M."/>
            <person name="Sternberg P.W."/>
            <person name="Aroian R.V."/>
        </authorList>
    </citation>
    <scope>NUCLEOTIDE SEQUENCE</scope>
    <source>
        <strain evidence="3">HY135</strain>
    </source>
</reference>